<feature type="chain" id="PRO_5015476993" evidence="1">
    <location>
        <begin position="24"/>
        <end position="291"/>
    </location>
</feature>
<dbReference type="Proteomes" id="UP000245207">
    <property type="component" value="Unassembled WGS sequence"/>
</dbReference>
<keyword evidence="3" id="KW-1185">Reference proteome</keyword>
<dbReference type="OrthoDB" id="1930404at2759"/>
<accession>A0A2U1LHH5</accession>
<dbReference type="EMBL" id="PKPP01009361">
    <property type="protein sequence ID" value="PWA48433.1"/>
    <property type="molecule type" value="Genomic_DNA"/>
</dbReference>
<feature type="signal peptide" evidence="1">
    <location>
        <begin position="1"/>
        <end position="23"/>
    </location>
</feature>
<dbReference type="PANTHER" id="PTHR34564">
    <property type="entry name" value="PEPTIDYL-PROLYL CIS-TRANS ISOMERASE G"/>
    <property type="match status" value="1"/>
</dbReference>
<sequence>MALRICFPGFVSLGLNFFSPVSGTHFDFYMCRFKVYTKGSARSAIFTSQFEWNQHIVNEVEARPLDVTRKKDYVLEREESVKEKIFAVSASDNDFALVYEDKSVLVLLISRVYWKRESKLYFIISLQWLNLYLDLSVVNKMISWSTSATVLLPQVQIFHLYYLDFIGPQLSGVSVSYNDIPFVDADASFGEHDLKSLLGTVLDLLLHWPLILRFLKESQRELLNQEHCRVWTLIEEIILSQEKQIQKLKTLVQSLEEQLLVCRGKDEFVNDKTAGSLTELINELNHQQIME</sequence>
<keyword evidence="1" id="KW-0732">Signal</keyword>
<gene>
    <name evidence="2" type="ORF">CTI12_AA491100</name>
</gene>
<reference evidence="2 3" key="1">
    <citation type="journal article" date="2018" name="Mol. Plant">
        <title>The genome of Artemisia annua provides insight into the evolution of Asteraceae family and artemisinin biosynthesis.</title>
        <authorList>
            <person name="Shen Q."/>
            <person name="Zhang L."/>
            <person name="Liao Z."/>
            <person name="Wang S."/>
            <person name="Yan T."/>
            <person name="Shi P."/>
            <person name="Liu M."/>
            <person name="Fu X."/>
            <person name="Pan Q."/>
            <person name="Wang Y."/>
            <person name="Lv Z."/>
            <person name="Lu X."/>
            <person name="Zhang F."/>
            <person name="Jiang W."/>
            <person name="Ma Y."/>
            <person name="Chen M."/>
            <person name="Hao X."/>
            <person name="Li L."/>
            <person name="Tang Y."/>
            <person name="Lv G."/>
            <person name="Zhou Y."/>
            <person name="Sun X."/>
            <person name="Brodelius P.E."/>
            <person name="Rose J.K.C."/>
            <person name="Tang K."/>
        </authorList>
    </citation>
    <scope>NUCLEOTIDE SEQUENCE [LARGE SCALE GENOMIC DNA]</scope>
    <source>
        <strain evidence="3">cv. Huhao1</strain>
        <tissue evidence="2">Leaf</tissue>
    </source>
</reference>
<comment type="caution">
    <text evidence="2">The sequence shown here is derived from an EMBL/GenBank/DDBJ whole genome shotgun (WGS) entry which is preliminary data.</text>
</comment>
<protein>
    <submittedName>
        <fullName evidence="2">Uncharacterized protein</fullName>
    </submittedName>
</protein>
<name>A0A2U1LHH5_ARTAN</name>
<dbReference type="AlphaFoldDB" id="A0A2U1LHH5"/>
<dbReference type="PANTHER" id="PTHR34564:SF3">
    <property type="entry name" value="PEPTIDYL-PROLYL CIS-TRANS ISOMERASE G"/>
    <property type="match status" value="1"/>
</dbReference>
<evidence type="ECO:0000256" key="1">
    <source>
        <dbReference type="SAM" id="SignalP"/>
    </source>
</evidence>
<evidence type="ECO:0000313" key="3">
    <source>
        <dbReference type="Proteomes" id="UP000245207"/>
    </source>
</evidence>
<evidence type="ECO:0000313" key="2">
    <source>
        <dbReference type="EMBL" id="PWA48433.1"/>
    </source>
</evidence>
<organism evidence="2 3">
    <name type="scientific">Artemisia annua</name>
    <name type="common">Sweet wormwood</name>
    <dbReference type="NCBI Taxonomy" id="35608"/>
    <lineage>
        <taxon>Eukaryota</taxon>
        <taxon>Viridiplantae</taxon>
        <taxon>Streptophyta</taxon>
        <taxon>Embryophyta</taxon>
        <taxon>Tracheophyta</taxon>
        <taxon>Spermatophyta</taxon>
        <taxon>Magnoliopsida</taxon>
        <taxon>eudicotyledons</taxon>
        <taxon>Gunneridae</taxon>
        <taxon>Pentapetalae</taxon>
        <taxon>asterids</taxon>
        <taxon>campanulids</taxon>
        <taxon>Asterales</taxon>
        <taxon>Asteraceae</taxon>
        <taxon>Asteroideae</taxon>
        <taxon>Anthemideae</taxon>
        <taxon>Artemisiinae</taxon>
        <taxon>Artemisia</taxon>
    </lineage>
</organism>
<proteinExistence type="predicted"/>